<organism evidence="1 2">
    <name type="scientific">Diacronema lutheri</name>
    <name type="common">Unicellular marine alga</name>
    <name type="synonym">Monochrysis lutheri</name>
    <dbReference type="NCBI Taxonomy" id="2081491"/>
    <lineage>
        <taxon>Eukaryota</taxon>
        <taxon>Haptista</taxon>
        <taxon>Haptophyta</taxon>
        <taxon>Pavlovophyceae</taxon>
        <taxon>Pavlovales</taxon>
        <taxon>Pavlovaceae</taxon>
        <taxon>Diacronema</taxon>
    </lineage>
</organism>
<dbReference type="EMBL" id="JAGTXO010000029">
    <property type="protein sequence ID" value="KAG8460923.1"/>
    <property type="molecule type" value="Genomic_DNA"/>
</dbReference>
<comment type="caution">
    <text evidence="1">The sequence shown here is derived from an EMBL/GenBank/DDBJ whole genome shotgun (WGS) entry which is preliminary data.</text>
</comment>
<accession>A0A8J5X772</accession>
<dbReference type="OrthoDB" id="10604080at2759"/>
<keyword evidence="2" id="KW-1185">Reference proteome</keyword>
<proteinExistence type="predicted"/>
<dbReference type="AlphaFoldDB" id="A0A8J5X772"/>
<evidence type="ECO:0000313" key="1">
    <source>
        <dbReference type="EMBL" id="KAG8460923.1"/>
    </source>
</evidence>
<evidence type="ECO:0000313" key="2">
    <source>
        <dbReference type="Proteomes" id="UP000751190"/>
    </source>
</evidence>
<gene>
    <name evidence="1" type="ORF">KFE25_010674</name>
</gene>
<protein>
    <submittedName>
        <fullName evidence="1">Uncharacterized protein</fullName>
    </submittedName>
</protein>
<sequence>MPKLDRSVLRSLAYSKAQADGYASFDGQTDETDDVNNDEQERSVTLFPIALVYVDIATDNLLTKANVEKMRTVEWSIMAVDIHQPDDKALGENLVDIDFNADMQCTFA</sequence>
<reference evidence="1" key="1">
    <citation type="submission" date="2021-05" db="EMBL/GenBank/DDBJ databases">
        <title>The genome of the haptophyte Pavlova lutheri (Diacronema luteri, Pavlovales) - a model for lipid biosynthesis in eukaryotic algae.</title>
        <authorList>
            <person name="Hulatt C.J."/>
            <person name="Posewitz M.C."/>
        </authorList>
    </citation>
    <scope>NUCLEOTIDE SEQUENCE</scope>
    <source>
        <strain evidence="1">NIVA-4/92</strain>
    </source>
</reference>
<dbReference type="Proteomes" id="UP000751190">
    <property type="component" value="Unassembled WGS sequence"/>
</dbReference>
<name>A0A8J5X772_DIALT</name>